<dbReference type="AlphaFoldDB" id="A0A0R3TFZ8"/>
<name>A0A0R3TFZ8_RODNA</name>
<reference evidence="4" key="1">
    <citation type="submission" date="2017-02" db="UniProtKB">
        <authorList>
            <consortium name="WormBaseParasite"/>
        </authorList>
    </citation>
    <scope>IDENTIFICATION</scope>
</reference>
<dbReference type="OrthoDB" id="6287733at2759"/>
<evidence type="ECO:0000313" key="4">
    <source>
        <dbReference type="WBParaSite" id="HNAJ_0000598901-mRNA-1"/>
    </source>
</evidence>
<keyword evidence="3" id="KW-1185">Reference proteome</keyword>
<accession>A0A0R3TFZ8</accession>
<evidence type="ECO:0000313" key="3">
    <source>
        <dbReference type="Proteomes" id="UP000278807"/>
    </source>
</evidence>
<dbReference type="WBParaSite" id="HNAJ_0000598901-mRNA-1">
    <property type="protein sequence ID" value="HNAJ_0000598901-mRNA-1"/>
    <property type="gene ID" value="HNAJ_0000598901"/>
</dbReference>
<sequence>MPGIEPGASRMRSERSTTELHPHGATALLSPLHTLHSAHDMPIGSQTRVACMGDTHGTNELLAPSHPPKTALLSVILPLSTPSPSYRPLNPLSSLNPRLTIPHQHPLIPHVPPHILPPHLHLPVQGRYAVAPPPQKLMSDTESEVVIV</sequence>
<dbReference type="EMBL" id="UZAE01005815">
    <property type="protein sequence ID" value="VDO01845.1"/>
    <property type="molecule type" value="Genomic_DNA"/>
</dbReference>
<proteinExistence type="predicted"/>
<gene>
    <name evidence="2" type="ORF">HNAJ_LOCUS5985</name>
</gene>
<dbReference type="Proteomes" id="UP000278807">
    <property type="component" value="Unassembled WGS sequence"/>
</dbReference>
<feature type="region of interest" description="Disordered" evidence="1">
    <location>
        <begin position="1"/>
        <end position="21"/>
    </location>
</feature>
<evidence type="ECO:0000256" key="1">
    <source>
        <dbReference type="SAM" id="MobiDB-lite"/>
    </source>
</evidence>
<feature type="compositionally biased region" description="Basic and acidic residues" evidence="1">
    <location>
        <begin position="11"/>
        <end position="21"/>
    </location>
</feature>
<protein>
    <submittedName>
        <fullName evidence="2 4">Uncharacterized protein</fullName>
    </submittedName>
</protein>
<reference evidence="2 3" key="2">
    <citation type="submission" date="2018-11" db="EMBL/GenBank/DDBJ databases">
        <authorList>
            <consortium name="Pathogen Informatics"/>
        </authorList>
    </citation>
    <scope>NUCLEOTIDE SEQUENCE [LARGE SCALE GENOMIC DNA]</scope>
</reference>
<organism evidence="4">
    <name type="scientific">Rodentolepis nana</name>
    <name type="common">Dwarf tapeworm</name>
    <name type="synonym">Hymenolepis nana</name>
    <dbReference type="NCBI Taxonomy" id="102285"/>
    <lineage>
        <taxon>Eukaryota</taxon>
        <taxon>Metazoa</taxon>
        <taxon>Spiralia</taxon>
        <taxon>Lophotrochozoa</taxon>
        <taxon>Platyhelminthes</taxon>
        <taxon>Cestoda</taxon>
        <taxon>Eucestoda</taxon>
        <taxon>Cyclophyllidea</taxon>
        <taxon>Hymenolepididae</taxon>
        <taxon>Rodentolepis</taxon>
    </lineage>
</organism>
<evidence type="ECO:0000313" key="2">
    <source>
        <dbReference type="EMBL" id="VDO01845.1"/>
    </source>
</evidence>